<dbReference type="AlphaFoldDB" id="A0AAD7F942"/>
<accession>A0AAD7F942</accession>
<reference evidence="1" key="1">
    <citation type="submission" date="2023-03" db="EMBL/GenBank/DDBJ databases">
        <title>Massive genome expansion in bonnet fungi (Mycena s.s.) driven by repeated elements and novel gene families across ecological guilds.</title>
        <authorList>
            <consortium name="Lawrence Berkeley National Laboratory"/>
            <person name="Harder C.B."/>
            <person name="Miyauchi S."/>
            <person name="Viragh M."/>
            <person name="Kuo A."/>
            <person name="Thoen E."/>
            <person name="Andreopoulos B."/>
            <person name="Lu D."/>
            <person name="Skrede I."/>
            <person name="Drula E."/>
            <person name="Henrissat B."/>
            <person name="Morin E."/>
            <person name="Kohler A."/>
            <person name="Barry K."/>
            <person name="LaButti K."/>
            <person name="Morin E."/>
            <person name="Salamov A."/>
            <person name="Lipzen A."/>
            <person name="Mereny Z."/>
            <person name="Hegedus B."/>
            <person name="Baldrian P."/>
            <person name="Stursova M."/>
            <person name="Weitz H."/>
            <person name="Taylor A."/>
            <person name="Grigoriev I.V."/>
            <person name="Nagy L.G."/>
            <person name="Martin F."/>
            <person name="Kauserud H."/>
        </authorList>
    </citation>
    <scope>NUCLEOTIDE SEQUENCE</scope>
    <source>
        <strain evidence="1">9284</strain>
    </source>
</reference>
<keyword evidence="2" id="KW-1185">Reference proteome</keyword>
<organism evidence="1 2">
    <name type="scientific">Roridomyces roridus</name>
    <dbReference type="NCBI Taxonomy" id="1738132"/>
    <lineage>
        <taxon>Eukaryota</taxon>
        <taxon>Fungi</taxon>
        <taxon>Dikarya</taxon>
        <taxon>Basidiomycota</taxon>
        <taxon>Agaricomycotina</taxon>
        <taxon>Agaricomycetes</taxon>
        <taxon>Agaricomycetidae</taxon>
        <taxon>Agaricales</taxon>
        <taxon>Marasmiineae</taxon>
        <taxon>Mycenaceae</taxon>
        <taxon>Roridomyces</taxon>
    </lineage>
</organism>
<dbReference type="Proteomes" id="UP001221142">
    <property type="component" value="Unassembled WGS sequence"/>
</dbReference>
<comment type="caution">
    <text evidence="1">The sequence shown here is derived from an EMBL/GenBank/DDBJ whole genome shotgun (WGS) entry which is preliminary data.</text>
</comment>
<evidence type="ECO:0000313" key="2">
    <source>
        <dbReference type="Proteomes" id="UP001221142"/>
    </source>
</evidence>
<protein>
    <recommendedName>
        <fullName evidence="3">F-box domain-containing protein</fullName>
    </recommendedName>
</protein>
<dbReference type="EMBL" id="JARKIF010000058">
    <property type="protein sequence ID" value="KAJ7606418.1"/>
    <property type="molecule type" value="Genomic_DNA"/>
</dbReference>
<name>A0AAD7F942_9AGAR</name>
<evidence type="ECO:0000313" key="1">
    <source>
        <dbReference type="EMBL" id="KAJ7606418.1"/>
    </source>
</evidence>
<sequence>MDLTLLLSSNSPPTEPQAEEVRLRIRDIKSLKSKADVERVQITGEIEALTRRLDAASLQSATLQEQITSLGGIVSPLRSFPAELLSTIFEFSLASALDDNSFSYRSDNALQPPNLFGRVCSRWRAVALGTPQLWRAIELPNLRKPLHGGHT</sequence>
<proteinExistence type="predicted"/>
<evidence type="ECO:0008006" key="3">
    <source>
        <dbReference type="Google" id="ProtNLM"/>
    </source>
</evidence>
<gene>
    <name evidence="1" type="ORF">FB45DRAFT_1041192</name>
</gene>